<dbReference type="Proteomes" id="UP000831701">
    <property type="component" value="Chromosome 21"/>
</dbReference>
<organism evidence="1 2">
    <name type="scientific">Scortum barcoo</name>
    <name type="common">barcoo grunter</name>
    <dbReference type="NCBI Taxonomy" id="214431"/>
    <lineage>
        <taxon>Eukaryota</taxon>
        <taxon>Metazoa</taxon>
        <taxon>Chordata</taxon>
        <taxon>Craniata</taxon>
        <taxon>Vertebrata</taxon>
        <taxon>Euteleostomi</taxon>
        <taxon>Actinopterygii</taxon>
        <taxon>Neopterygii</taxon>
        <taxon>Teleostei</taxon>
        <taxon>Neoteleostei</taxon>
        <taxon>Acanthomorphata</taxon>
        <taxon>Eupercaria</taxon>
        <taxon>Centrarchiformes</taxon>
        <taxon>Terapontoidei</taxon>
        <taxon>Terapontidae</taxon>
        <taxon>Scortum</taxon>
    </lineage>
</organism>
<evidence type="ECO:0000313" key="2">
    <source>
        <dbReference type="Proteomes" id="UP000831701"/>
    </source>
</evidence>
<comment type="caution">
    <text evidence="1">The sequence shown here is derived from an EMBL/GenBank/DDBJ whole genome shotgun (WGS) entry which is preliminary data.</text>
</comment>
<gene>
    <name evidence="1" type="ORF">L3Q82_018179</name>
</gene>
<protein>
    <submittedName>
        <fullName evidence="1">Uncharacterized protein</fullName>
    </submittedName>
</protein>
<dbReference type="EMBL" id="CM041551">
    <property type="protein sequence ID" value="KAI3355325.1"/>
    <property type="molecule type" value="Genomic_DNA"/>
</dbReference>
<feature type="non-terminal residue" evidence="1">
    <location>
        <position position="387"/>
    </location>
</feature>
<name>A0ACB8VI38_9TELE</name>
<evidence type="ECO:0000313" key="1">
    <source>
        <dbReference type="EMBL" id="KAI3355325.1"/>
    </source>
</evidence>
<keyword evidence="2" id="KW-1185">Reference proteome</keyword>
<accession>A0ACB8VI38</accession>
<reference evidence="1" key="1">
    <citation type="submission" date="2022-04" db="EMBL/GenBank/DDBJ databases">
        <title>Jade perch genome.</title>
        <authorList>
            <person name="Chao B."/>
        </authorList>
    </citation>
    <scope>NUCLEOTIDE SEQUENCE</scope>
    <source>
        <strain evidence="1">CB-2022</strain>
    </source>
</reference>
<sequence length="387" mass="42691">MDGTFYVVEPVSCPAVSDFVCRSGLCIESHLVCDNKADCSDESDEIDCDHIVSLPGACNFEVDEYRWEEYCWISQDHDDDFDWRIGHRSETPGAGPPDDHSPGDGGKFLYIHSATQREGDIAKVTTIDQFPASIGTCHLRFWFYMHGSDRMGTLKVYTVGSSGTRLLMWAATGNHRNQWTYANVILSNSAPFRVTFQAEVGGDVWTDIALDDISFTEECVTGGPVTPQPLTCGVDQYRCSYSFQCIPESWRCDGELDCADRSDEEFCPTVVPGTLPPQDSCTTGHYQCLNETCIHSLLRCDGVPDCPDGEDENGCPLLHCPLGELVCEGPPGCVPLQKRCDRAADCLPFHSDESSCHGNLFSRTSMSSAVLPGSRLMPCEETRARLL</sequence>
<proteinExistence type="predicted"/>